<comment type="caution">
    <text evidence="2">The sequence shown here is derived from an EMBL/GenBank/DDBJ whole genome shotgun (WGS) entry which is preliminary data.</text>
</comment>
<gene>
    <name evidence="2" type="ORF">CRM92_09625</name>
</gene>
<evidence type="ECO:0000313" key="3">
    <source>
        <dbReference type="Proteomes" id="UP000219947"/>
    </source>
</evidence>
<keyword evidence="2" id="KW-0131">Cell cycle</keyword>
<accession>A0A2A8D3Z5</accession>
<organism evidence="2 3">
    <name type="scientific">Rothia dentocariosa</name>
    <dbReference type="NCBI Taxonomy" id="2047"/>
    <lineage>
        <taxon>Bacteria</taxon>
        <taxon>Bacillati</taxon>
        <taxon>Actinomycetota</taxon>
        <taxon>Actinomycetes</taxon>
        <taxon>Micrococcales</taxon>
        <taxon>Micrococcaceae</taxon>
        <taxon>Rothia</taxon>
    </lineage>
</organism>
<evidence type="ECO:0000256" key="1">
    <source>
        <dbReference type="SAM" id="Phobius"/>
    </source>
</evidence>
<protein>
    <submittedName>
        <fullName evidence="2">Cell division protein FtsL</fullName>
    </submittedName>
</protein>
<dbReference type="AlphaFoldDB" id="A0A2A8D3Z5"/>
<dbReference type="RefSeq" id="WP_013398015.1">
    <property type="nucleotide sequence ID" value="NZ_PKIR01000002.1"/>
</dbReference>
<keyword evidence="1" id="KW-1133">Transmembrane helix</keyword>
<feature type="transmembrane region" description="Helical" evidence="1">
    <location>
        <begin position="12"/>
        <end position="34"/>
    </location>
</feature>
<keyword evidence="1" id="KW-0812">Transmembrane</keyword>
<dbReference type="EMBL" id="PDEV01000005">
    <property type="protein sequence ID" value="PEN15611.1"/>
    <property type="molecule type" value="Genomic_DNA"/>
</dbReference>
<dbReference type="Proteomes" id="UP000219947">
    <property type="component" value="Unassembled WGS sequence"/>
</dbReference>
<evidence type="ECO:0000313" key="2">
    <source>
        <dbReference type="EMBL" id="PEN15611.1"/>
    </source>
</evidence>
<proteinExistence type="predicted"/>
<keyword evidence="2" id="KW-0132">Cell division</keyword>
<sequence length="42" mass="4849">MSFYEFIETTQAILVSFILTDGSSWVVSAIYDYVKNLLEILK</sequence>
<keyword evidence="3" id="KW-1185">Reference proteome</keyword>
<dbReference type="GO" id="GO:0051301">
    <property type="term" value="P:cell division"/>
    <property type="evidence" value="ECO:0007669"/>
    <property type="project" value="UniProtKB-KW"/>
</dbReference>
<name>A0A2A8D3Z5_9MICC</name>
<reference evidence="2" key="1">
    <citation type="submission" date="2017-10" db="EMBL/GenBank/DDBJ databases">
        <title>Kefir isolates.</title>
        <authorList>
            <person name="Kim Y."/>
            <person name="Blasche S."/>
        </authorList>
    </citation>
    <scope>NUCLEOTIDE SEQUENCE [LARGE SCALE GENOMIC DNA]</scope>
    <source>
        <strain evidence="2">OG2-2</strain>
    </source>
</reference>
<keyword evidence="1" id="KW-0472">Membrane</keyword>